<protein>
    <submittedName>
        <fullName evidence="1">Uncharacterized protein</fullName>
    </submittedName>
</protein>
<reference evidence="1" key="1">
    <citation type="submission" date="2014-09" db="EMBL/GenBank/DDBJ databases">
        <authorList>
            <person name="Magalhaes I.L.F."/>
            <person name="Oliveira U."/>
            <person name="Santos F.R."/>
            <person name="Vidigal T.H.D.A."/>
            <person name="Brescovit A.D."/>
            <person name="Santos A.J."/>
        </authorList>
    </citation>
    <scope>NUCLEOTIDE SEQUENCE</scope>
    <source>
        <tissue evidence="1">Shoot tissue taken approximately 20 cm above the soil surface</tissue>
    </source>
</reference>
<organism evidence="1">
    <name type="scientific">Arundo donax</name>
    <name type="common">Giant reed</name>
    <name type="synonym">Donax arundinaceus</name>
    <dbReference type="NCBI Taxonomy" id="35708"/>
    <lineage>
        <taxon>Eukaryota</taxon>
        <taxon>Viridiplantae</taxon>
        <taxon>Streptophyta</taxon>
        <taxon>Embryophyta</taxon>
        <taxon>Tracheophyta</taxon>
        <taxon>Spermatophyta</taxon>
        <taxon>Magnoliopsida</taxon>
        <taxon>Liliopsida</taxon>
        <taxon>Poales</taxon>
        <taxon>Poaceae</taxon>
        <taxon>PACMAD clade</taxon>
        <taxon>Arundinoideae</taxon>
        <taxon>Arundineae</taxon>
        <taxon>Arundo</taxon>
    </lineage>
</organism>
<sequence>MPIQIRCNAFFKTRVELPLFHKLQLTFN</sequence>
<reference evidence="1" key="2">
    <citation type="journal article" date="2015" name="Data Brief">
        <title>Shoot transcriptome of the giant reed, Arundo donax.</title>
        <authorList>
            <person name="Barrero R.A."/>
            <person name="Guerrero F.D."/>
            <person name="Moolhuijzen P."/>
            <person name="Goolsby J.A."/>
            <person name="Tidwell J."/>
            <person name="Bellgard S.E."/>
            <person name="Bellgard M.I."/>
        </authorList>
    </citation>
    <scope>NUCLEOTIDE SEQUENCE</scope>
    <source>
        <tissue evidence="1">Shoot tissue taken approximately 20 cm above the soil surface</tissue>
    </source>
</reference>
<proteinExistence type="predicted"/>
<name>A0A0A8Z6W5_ARUDO</name>
<evidence type="ECO:0000313" key="1">
    <source>
        <dbReference type="EMBL" id="JAD32510.1"/>
    </source>
</evidence>
<dbReference type="EMBL" id="GBRH01265385">
    <property type="protein sequence ID" value="JAD32510.1"/>
    <property type="molecule type" value="Transcribed_RNA"/>
</dbReference>
<dbReference type="AlphaFoldDB" id="A0A0A8Z6W5"/>
<accession>A0A0A8Z6W5</accession>